<dbReference type="InterPro" id="IPR003439">
    <property type="entry name" value="ABC_transporter-like_ATP-bd"/>
</dbReference>
<dbReference type="SUPFAM" id="SSF52540">
    <property type="entry name" value="P-loop containing nucleoside triphosphate hydrolases"/>
    <property type="match status" value="1"/>
</dbReference>
<gene>
    <name evidence="14" type="ORF">HEB94_000263</name>
</gene>
<keyword evidence="7 14" id="KW-0067">ATP-binding</keyword>
<dbReference type="InterPro" id="IPR039421">
    <property type="entry name" value="Type_1_exporter"/>
</dbReference>
<dbReference type="PANTHER" id="PTHR24221">
    <property type="entry name" value="ATP-BINDING CASSETTE SUB-FAMILY B"/>
    <property type="match status" value="1"/>
</dbReference>
<dbReference type="Gene3D" id="3.40.50.300">
    <property type="entry name" value="P-loop containing nucleotide triphosphate hydrolases"/>
    <property type="match status" value="1"/>
</dbReference>
<dbReference type="InterPro" id="IPR027417">
    <property type="entry name" value="P-loop_NTPase"/>
</dbReference>
<evidence type="ECO:0000256" key="9">
    <source>
        <dbReference type="ARBA" id="ARBA00023136"/>
    </source>
</evidence>
<protein>
    <submittedName>
        <fullName evidence="14">ATP-binding cassette subfamily B protein</fullName>
    </submittedName>
</protein>
<evidence type="ECO:0000256" key="11">
    <source>
        <dbReference type="SAM" id="Phobius"/>
    </source>
</evidence>
<dbReference type="GO" id="GO:0005524">
    <property type="term" value="F:ATP binding"/>
    <property type="evidence" value="ECO:0007669"/>
    <property type="project" value="UniProtKB-KW"/>
</dbReference>
<evidence type="ECO:0000256" key="5">
    <source>
        <dbReference type="ARBA" id="ARBA00022692"/>
    </source>
</evidence>
<keyword evidence="4" id="KW-0997">Cell inner membrane</keyword>
<comment type="similarity">
    <text evidence="10">Belongs to the ABC transporter superfamily. Siderophore-Fe(3+) uptake transporter (SIUT) (TC 3.A.1.21) family.</text>
</comment>
<keyword evidence="2" id="KW-0813">Transport</keyword>
<keyword evidence="8 11" id="KW-1133">Transmembrane helix</keyword>
<dbReference type="InterPro" id="IPR011527">
    <property type="entry name" value="ABC1_TM_dom"/>
</dbReference>
<accession>A0A927MU84</accession>
<dbReference type="Proteomes" id="UP000638648">
    <property type="component" value="Unassembled WGS sequence"/>
</dbReference>
<feature type="transmembrane region" description="Helical" evidence="11">
    <location>
        <begin position="258"/>
        <end position="283"/>
    </location>
</feature>
<dbReference type="RefSeq" id="WP_192748245.1">
    <property type="nucleotide sequence ID" value="NZ_BAABJL010000064.1"/>
</dbReference>
<organism evidence="14 15">
    <name type="scientific">Actinopolymorpha pittospori</name>
    <dbReference type="NCBI Taxonomy" id="648752"/>
    <lineage>
        <taxon>Bacteria</taxon>
        <taxon>Bacillati</taxon>
        <taxon>Actinomycetota</taxon>
        <taxon>Actinomycetes</taxon>
        <taxon>Propionibacteriales</taxon>
        <taxon>Actinopolymorphaceae</taxon>
        <taxon>Actinopolymorpha</taxon>
    </lineage>
</organism>
<name>A0A927MU84_9ACTN</name>
<evidence type="ECO:0000256" key="8">
    <source>
        <dbReference type="ARBA" id="ARBA00022989"/>
    </source>
</evidence>
<feature type="domain" description="ABC transporter" evidence="12">
    <location>
        <begin position="350"/>
        <end position="582"/>
    </location>
</feature>
<keyword evidence="3" id="KW-1003">Cell membrane</keyword>
<dbReference type="PROSITE" id="PS50929">
    <property type="entry name" value="ABC_TM1F"/>
    <property type="match status" value="1"/>
</dbReference>
<feature type="transmembrane region" description="Helical" evidence="11">
    <location>
        <begin position="27"/>
        <end position="57"/>
    </location>
</feature>
<dbReference type="Pfam" id="PF00664">
    <property type="entry name" value="ABC_membrane"/>
    <property type="match status" value="1"/>
</dbReference>
<keyword evidence="6" id="KW-0547">Nucleotide-binding</keyword>
<dbReference type="EMBL" id="JADBEM010000001">
    <property type="protein sequence ID" value="MBE1603415.1"/>
    <property type="molecule type" value="Genomic_DNA"/>
</dbReference>
<evidence type="ECO:0000313" key="15">
    <source>
        <dbReference type="Proteomes" id="UP000638648"/>
    </source>
</evidence>
<evidence type="ECO:0000256" key="4">
    <source>
        <dbReference type="ARBA" id="ARBA00022519"/>
    </source>
</evidence>
<dbReference type="FunFam" id="3.40.50.300:FF:000221">
    <property type="entry name" value="Multidrug ABC transporter ATP-binding protein"/>
    <property type="match status" value="1"/>
</dbReference>
<evidence type="ECO:0000256" key="6">
    <source>
        <dbReference type="ARBA" id="ARBA00022741"/>
    </source>
</evidence>
<dbReference type="GO" id="GO:0034040">
    <property type="term" value="F:ATPase-coupled lipid transmembrane transporter activity"/>
    <property type="evidence" value="ECO:0007669"/>
    <property type="project" value="TreeGrafter"/>
</dbReference>
<evidence type="ECO:0000256" key="3">
    <source>
        <dbReference type="ARBA" id="ARBA00022475"/>
    </source>
</evidence>
<evidence type="ECO:0000313" key="14">
    <source>
        <dbReference type="EMBL" id="MBE1603415.1"/>
    </source>
</evidence>
<dbReference type="InterPro" id="IPR017871">
    <property type="entry name" value="ABC_transporter-like_CS"/>
</dbReference>
<reference evidence="14" key="1">
    <citation type="submission" date="2020-10" db="EMBL/GenBank/DDBJ databases">
        <title>Sequencing the genomes of 1000 actinobacteria strains.</title>
        <authorList>
            <person name="Klenk H.-P."/>
        </authorList>
    </citation>
    <scope>NUCLEOTIDE SEQUENCE</scope>
    <source>
        <strain evidence="14">DSM 45354</strain>
    </source>
</reference>
<dbReference type="SUPFAM" id="SSF90123">
    <property type="entry name" value="ABC transporter transmembrane region"/>
    <property type="match status" value="1"/>
</dbReference>
<feature type="transmembrane region" description="Helical" evidence="11">
    <location>
        <begin position="289"/>
        <end position="309"/>
    </location>
</feature>
<dbReference type="PROSITE" id="PS50893">
    <property type="entry name" value="ABC_TRANSPORTER_2"/>
    <property type="match status" value="1"/>
</dbReference>
<keyword evidence="9 11" id="KW-0472">Membrane</keyword>
<dbReference type="GO" id="GO:0140359">
    <property type="term" value="F:ABC-type transporter activity"/>
    <property type="evidence" value="ECO:0007669"/>
    <property type="project" value="InterPro"/>
</dbReference>
<feature type="transmembrane region" description="Helical" evidence="11">
    <location>
        <begin position="170"/>
        <end position="191"/>
    </location>
</feature>
<dbReference type="PANTHER" id="PTHR24221:SF654">
    <property type="entry name" value="ATP-BINDING CASSETTE SUB-FAMILY B MEMBER 6"/>
    <property type="match status" value="1"/>
</dbReference>
<dbReference type="SMART" id="SM00382">
    <property type="entry name" value="AAA"/>
    <property type="match status" value="1"/>
</dbReference>
<keyword evidence="5 11" id="KW-0812">Transmembrane</keyword>
<dbReference type="InterPro" id="IPR003593">
    <property type="entry name" value="AAA+_ATPase"/>
</dbReference>
<evidence type="ECO:0000256" key="2">
    <source>
        <dbReference type="ARBA" id="ARBA00022448"/>
    </source>
</evidence>
<keyword evidence="15" id="KW-1185">Reference proteome</keyword>
<proteinExistence type="inferred from homology"/>
<dbReference type="GO" id="GO:0005886">
    <property type="term" value="C:plasma membrane"/>
    <property type="evidence" value="ECO:0007669"/>
    <property type="project" value="UniProtKB-SubCell"/>
</dbReference>
<feature type="transmembrane region" description="Helical" evidence="11">
    <location>
        <begin position="69"/>
        <end position="93"/>
    </location>
</feature>
<evidence type="ECO:0000256" key="1">
    <source>
        <dbReference type="ARBA" id="ARBA00004429"/>
    </source>
</evidence>
<dbReference type="Gene3D" id="1.20.1560.10">
    <property type="entry name" value="ABC transporter type 1, transmembrane domain"/>
    <property type="match status" value="1"/>
</dbReference>
<dbReference type="PROSITE" id="PS00211">
    <property type="entry name" value="ABC_TRANSPORTER_1"/>
    <property type="match status" value="1"/>
</dbReference>
<evidence type="ECO:0000256" key="10">
    <source>
        <dbReference type="ARBA" id="ARBA00023455"/>
    </source>
</evidence>
<comment type="subcellular location">
    <subcellularLocation>
        <location evidence="1">Cell inner membrane</location>
        <topology evidence="1">Multi-pass membrane protein</topology>
    </subcellularLocation>
</comment>
<dbReference type="InterPro" id="IPR036640">
    <property type="entry name" value="ABC1_TM_sf"/>
</dbReference>
<comment type="caution">
    <text evidence="14">The sequence shown here is derived from an EMBL/GenBank/DDBJ whole genome shotgun (WGS) entry which is preliminary data.</text>
</comment>
<dbReference type="AlphaFoldDB" id="A0A927MU84"/>
<evidence type="ECO:0000256" key="7">
    <source>
        <dbReference type="ARBA" id="ARBA00022840"/>
    </source>
</evidence>
<feature type="domain" description="ABC transmembrane type-1" evidence="13">
    <location>
        <begin position="28"/>
        <end position="317"/>
    </location>
</feature>
<dbReference type="GO" id="GO:0016887">
    <property type="term" value="F:ATP hydrolysis activity"/>
    <property type="evidence" value="ECO:0007669"/>
    <property type="project" value="InterPro"/>
</dbReference>
<evidence type="ECO:0000259" key="13">
    <source>
        <dbReference type="PROSITE" id="PS50929"/>
    </source>
</evidence>
<evidence type="ECO:0000259" key="12">
    <source>
        <dbReference type="PROSITE" id="PS50893"/>
    </source>
</evidence>
<sequence length="600" mass="63692">MDESIDAPDNDRHVSFWQLAAPVRTQLVWSGVLMAAGAASGLLPVAAAMALIQTLVPAAGGDPGATGQAWLLVAALVASLLVSQALSTAGYIASHFADATLGEAVRQRQITHLLRLPLVWFSRNASGRIKKTVQDDLHKVHYLIAHAIPDFVNGTVRPASALVFLFVVDWRLGLVSLLPLALSAATLPFFLRDVTAQYARYNAGLAALSAAVVEFVRGIAPIKVFEVEGRGPRRFVERAAWHHRFYQEWSEATIRGGALLHVFTSPVFAVLVAAAGASLLIVGGGLSPLALVPAVLLSGNIAGPLSLLIQMRQFMREANGAARSIHTFFALPAAAEPEAGRTPDGHRVAIEQVDFAYADSGPLALDGVTTHLEPGTVTALVGPSGSGKSTFAALLPRLIDPDHGTVALGDADTRRLSAEELYAVVGFVFQQPYLLRMSIRDNIAMAKPGAGDAEVIAAATTAQIHERIMQLPDGYDTIVGEGARLSGGERQRLSIARAVLMDTPLLVLDEATAFADPDSEAAIQQALAALTHGRTLLVIAHRLHTVAHADRILVLDRGRITEAGTHDQLIAAGGVYARMWEAYQAARTLAPRAAEERSEA</sequence>
<dbReference type="Pfam" id="PF00005">
    <property type="entry name" value="ABC_tran"/>
    <property type="match status" value="1"/>
</dbReference>